<comment type="caution">
    <text evidence="1">The sequence shown here is derived from an EMBL/GenBank/DDBJ whole genome shotgun (WGS) entry which is preliminary data.</text>
</comment>
<dbReference type="Proteomes" id="UP001058074">
    <property type="component" value="Unassembled WGS sequence"/>
</dbReference>
<name>A0ACB5R8C5_9CLOT</name>
<dbReference type="EMBL" id="BROD01000001">
    <property type="protein sequence ID" value="GKX65438.1"/>
    <property type="molecule type" value="Genomic_DNA"/>
</dbReference>
<gene>
    <name evidence="1" type="primary">thiJ</name>
    <name evidence="1" type="ORF">rsdtw13_06960</name>
</gene>
<organism evidence="1 2">
    <name type="scientific">Inconstantimicrobium mannanitabidum</name>
    <dbReference type="NCBI Taxonomy" id="1604901"/>
    <lineage>
        <taxon>Bacteria</taxon>
        <taxon>Bacillati</taxon>
        <taxon>Bacillota</taxon>
        <taxon>Clostridia</taxon>
        <taxon>Eubacteriales</taxon>
        <taxon>Clostridiaceae</taxon>
        <taxon>Inconstantimicrobium</taxon>
    </lineage>
</organism>
<evidence type="ECO:0000313" key="1">
    <source>
        <dbReference type="EMBL" id="GKX65438.1"/>
    </source>
</evidence>
<keyword evidence="2" id="KW-1185">Reference proteome</keyword>
<reference evidence="1" key="1">
    <citation type="journal article" date="2025" name="Int. J. Syst. Evol. Microbiol.">
        <title>Inconstantimicrobium mannanitabidum sp. nov., a novel member of the family Clostridiaceae isolated from anoxic soil under the treatment of reductive soil disinfestation.</title>
        <authorList>
            <person name="Ueki A."/>
            <person name="Tonouchi A."/>
            <person name="Honma S."/>
            <person name="Kaku N."/>
            <person name="Ueki K."/>
        </authorList>
    </citation>
    <scope>NUCLEOTIDE SEQUENCE</scope>
    <source>
        <strain evidence="1">TW13</strain>
    </source>
</reference>
<proteinExistence type="predicted"/>
<sequence>MKKIAVMLAEGFEEIEALTVVDVLRRANVECDMVSIDGKEVLGSHDILVKADKTIDEAELNSYDGLVLPGGMPGANNLKNNIRVVELIKEYAAVGKIVAAICAAPIVLEKAGIISGKKITSYPSFDIHLGNCIYSEDLVVRDGSIITSRGPATALAFSFEILKALELNDEVDELMEGMIYNKLMQIN</sequence>
<protein>
    <submittedName>
        <fullName evidence="1">4-methyl-5(B-hydroxyethyl)-thiazole monophosphate biosynthesis protein</fullName>
    </submittedName>
</protein>
<evidence type="ECO:0000313" key="2">
    <source>
        <dbReference type="Proteomes" id="UP001058074"/>
    </source>
</evidence>
<accession>A0ACB5R8C5</accession>